<dbReference type="InterPro" id="IPR023365">
    <property type="entry name" value="Sortase_dom-sf"/>
</dbReference>
<proteinExistence type="predicted"/>
<protein>
    <submittedName>
        <fullName evidence="5">LPXTG-site transpeptidase (Sortase) family protein</fullName>
    </submittedName>
</protein>
<dbReference type="InterPro" id="IPR005754">
    <property type="entry name" value="Sortase"/>
</dbReference>
<dbReference type="EMBL" id="SNXZ01000002">
    <property type="protein sequence ID" value="TDQ01371.1"/>
    <property type="molecule type" value="Genomic_DNA"/>
</dbReference>
<dbReference type="CDD" id="cd05830">
    <property type="entry name" value="Sortase_E"/>
    <property type="match status" value="1"/>
</dbReference>
<accession>A0A4V3CZX2</accession>
<keyword evidence="4" id="KW-0812">Transmembrane</keyword>
<dbReference type="AlphaFoldDB" id="A0A4V3CZX2"/>
<keyword evidence="4" id="KW-1133">Transmembrane helix</keyword>
<evidence type="ECO:0000313" key="6">
    <source>
        <dbReference type="Proteomes" id="UP000295444"/>
    </source>
</evidence>
<dbReference type="Pfam" id="PF04203">
    <property type="entry name" value="Sortase"/>
    <property type="match status" value="1"/>
</dbReference>
<feature type="transmembrane region" description="Helical" evidence="4">
    <location>
        <begin position="107"/>
        <end position="128"/>
    </location>
</feature>
<dbReference type="NCBIfam" id="NF033747">
    <property type="entry name" value="class_E_sortase"/>
    <property type="match status" value="1"/>
</dbReference>
<keyword evidence="1" id="KW-0378">Hydrolase</keyword>
<evidence type="ECO:0000313" key="5">
    <source>
        <dbReference type="EMBL" id="TDQ01371.1"/>
    </source>
</evidence>
<reference evidence="5 6" key="1">
    <citation type="submission" date="2019-03" db="EMBL/GenBank/DDBJ databases">
        <title>Genomic Encyclopedia of Type Strains, Phase IV (KMG-IV): sequencing the most valuable type-strain genomes for metagenomic binning, comparative biology and taxonomic classification.</title>
        <authorList>
            <person name="Goeker M."/>
        </authorList>
    </citation>
    <scope>NUCLEOTIDE SEQUENCE [LARGE SCALE GENOMIC DNA]</scope>
    <source>
        <strain evidence="5 6">DSM 45361</strain>
    </source>
</reference>
<dbReference type="InterPro" id="IPR053465">
    <property type="entry name" value="Sortase_Class_E"/>
</dbReference>
<organism evidence="5 6">
    <name type="scientific">Labedaea rhizosphaerae</name>
    <dbReference type="NCBI Taxonomy" id="598644"/>
    <lineage>
        <taxon>Bacteria</taxon>
        <taxon>Bacillati</taxon>
        <taxon>Actinomycetota</taxon>
        <taxon>Actinomycetes</taxon>
        <taxon>Pseudonocardiales</taxon>
        <taxon>Pseudonocardiaceae</taxon>
        <taxon>Labedaea</taxon>
    </lineage>
</organism>
<evidence type="ECO:0000256" key="3">
    <source>
        <dbReference type="SAM" id="MobiDB-lite"/>
    </source>
</evidence>
<feature type="active site" description="Proton donor/acceptor" evidence="2">
    <location>
        <position position="220"/>
    </location>
</feature>
<evidence type="ECO:0000256" key="1">
    <source>
        <dbReference type="ARBA" id="ARBA00022801"/>
    </source>
</evidence>
<feature type="region of interest" description="Disordered" evidence="3">
    <location>
        <begin position="1"/>
        <end position="51"/>
    </location>
</feature>
<keyword evidence="6" id="KW-1185">Reference proteome</keyword>
<evidence type="ECO:0000256" key="4">
    <source>
        <dbReference type="SAM" id="Phobius"/>
    </source>
</evidence>
<dbReference type="RefSeq" id="WP_243754052.1">
    <property type="nucleotide sequence ID" value="NZ_SNXZ01000002.1"/>
</dbReference>
<gene>
    <name evidence="5" type="ORF">EV186_1021239</name>
</gene>
<dbReference type="Gene3D" id="2.40.260.10">
    <property type="entry name" value="Sortase"/>
    <property type="match status" value="1"/>
</dbReference>
<keyword evidence="4" id="KW-0472">Membrane</keyword>
<name>A0A4V3CZX2_LABRH</name>
<dbReference type="GO" id="GO:0016787">
    <property type="term" value="F:hydrolase activity"/>
    <property type="evidence" value="ECO:0007669"/>
    <property type="project" value="UniProtKB-KW"/>
</dbReference>
<dbReference type="Proteomes" id="UP000295444">
    <property type="component" value="Unassembled WGS sequence"/>
</dbReference>
<feature type="region of interest" description="Disordered" evidence="3">
    <location>
        <begin position="69"/>
        <end position="99"/>
    </location>
</feature>
<feature type="compositionally biased region" description="Low complexity" evidence="3">
    <location>
        <begin position="30"/>
        <end position="40"/>
    </location>
</feature>
<comment type="caution">
    <text evidence="5">The sequence shown here is derived from an EMBL/GenBank/DDBJ whole genome shotgun (WGS) entry which is preliminary data.</text>
</comment>
<sequence>MSADAPTEAVLPVVAPVDRGRPAPAPGPVLPEGEPPLLSGRGNGLPPSERPTELISRVADAPTDLIDRIDDGYYDDDYDDYYEDDDYYDEDGDEEPPKDKVSAYAKLAGEILLTAGMVVLLFVVYEVWITDLISAGRQADATAALDQQWNQGGAVDDGRTEHLSAADGQGIAKLYIPALGEDYKFTIIEGTTDDDLAIGPGHYTRSQLPGQPGNFAVAGHRVGKGAPFNDIDLVEPCDAIIVETKGDWYVYRMLPLDDGSTGWANNPLCRGPNGEQKVNRLTGPYAKTTGRTIVDPSQGEVVDAIPGQPDSAVPADDRKALLTLTTCHPKFSNAQRMIVHAVLVKHWTKAQLGGKLPVELQETS</sequence>
<feature type="compositionally biased region" description="Acidic residues" evidence="3">
    <location>
        <begin position="72"/>
        <end position="94"/>
    </location>
</feature>
<feature type="active site" description="Acyl-thioester intermediate" evidence="2">
    <location>
        <position position="327"/>
    </location>
</feature>
<dbReference type="InterPro" id="IPR042003">
    <property type="entry name" value="Sortase_E"/>
</dbReference>
<dbReference type="SUPFAM" id="SSF63817">
    <property type="entry name" value="Sortase"/>
    <property type="match status" value="1"/>
</dbReference>
<evidence type="ECO:0000256" key="2">
    <source>
        <dbReference type="PIRSR" id="PIRSR605754-1"/>
    </source>
</evidence>